<dbReference type="Proteomes" id="UP000282378">
    <property type="component" value="Unassembled WGS sequence"/>
</dbReference>
<dbReference type="AlphaFoldDB" id="A0A3M3AGI5"/>
<accession>A0A3M3AGI5</accession>
<dbReference type="EMBL" id="RBNL01000613">
    <property type="protein sequence ID" value="RML99597.1"/>
    <property type="molecule type" value="Genomic_DNA"/>
</dbReference>
<comment type="caution">
    <text evidence="1">The sequence shown here is derived from an EMBL/GenBank/DDBJ whole genome shotgun (WGS) entry which is preliminary data.</text>
</comment>
<proteinExistence type="predicted"/>
<evidence type="ECO:0000313" key="2">
    <source>
        <dbReference type="Proteomes" id="UP000282378"/>
    </source>
</evidence>
<name>A0A3M3AGI5_PSEYM</name>
<gene>
    <name evidence="1" type="ORF">APX70_200463</name>
</gene>
<reference evidence="1 2" key="1">
    <citation type="submission" date="2018-08" db="EMBL/GenBank/DDBJ databases">
        <title>Recombination of ecologically and evolutionarily significant loci maintains genetic cohesion in the Pseudomonas syringae species complex.</title>
        <authorList>
            <person name="Dillon M."/>
            <person name="Thakur S."/>
            <person name="Almeida R.N.D."/>
            <person name="Weir B.S."/>
            <person name="Guttman D.S."/>
        </authorList>
    </citation>
    <scope>NUCLEOTIDE SEQUENCE [LARGE SCALE GENOMIC DNA]</scope>
    <source>
        <strain evidence="1 2">88_10</strain>
    </source>
</reference>
<protein>
    <submittedName>
        <fullName evidence="1">Uncharacterized protein</fullName>
    </submittedName>
</protein>
<sequence length="40" mass="4468">MLNVATSSWPLATLNALTSWLEFKVRLNAVEASTWFLANT</sequence>
<organism evidence="1 2">
    <name type="scientific">Pseudomonas syringae pv. maculicola</name>
    <dbReference type="NCBI Taxonomy" id="59511"/>
    <lineage>
        <taxon>Bacteria</taxon>
        <taxon>Pseudomonadati</taxon>
        <taxon>Pseudomonadota</taxon>
        <taxon>Gammaproteobacteria</taxon>
        <taxon>Pseudomonadales</taxon>
        <taxon>Pseudomonadaceae</taxon>
        <taxon>Pseudomonas</taxon>
    </lineage>
</organism>
<evidence type="ECO:0000313" key="1">
    <source>
        <dbReference type="EMBL" id="RML99597.1"/>
    </source>
</evidence>